<evidence type="ECO:0000313" key="2">
    <source>
        <dbReference type="Proteomes" id="UP001303324"/>
    </source>
</evidence>
<organism evidence="1 2">
    <name type="scientific">Mesobacillus jeotgali</name>
    <dbReference type="NCBI Taxonomy" id="129985"/>
    <lineage>
        <taxon>Bacteria</taxon>
        <taxon>Bacillati</taxon>
        <taxon>Bacillota</taxon>
        <taxon>Bacilli</taxon>
        <taxon>Bacillales</taxon>
        <taxon>Bacillaceae</taxon>
        <taxon>Mesobacillus</taxon>
    </lineage>
</organism>
<reference evidence="1 2" key="1">
    <citation type="submission" date="2023-09" db="EMBL/GenBank/DDBJ databases">
        <title>Microbial mechanism of fulvic acid promoting antimony reduction mineralization in rice fields.</title>
        <authorList>
            <person name="Chen G."/>
            <person name="Lan J."/>
        </authorList>
    </citation>
    <scope>NUCLEOTIDE SEQUENCE [LARGE SCALE GENOMIC DNA]</scope>
    <source>
        <strain evidence="1 2">PS1</strain>
    </source>
</reference>
<gene>
    <name evidence="1" type="ORF">RH061_10420</name>
</gene>
<keyword evidence="2" id="KW-1185">Reference proteome</keyword>
<dbReference type="EMBL" id="CP134494">
    <property type="protein sequence ID" value="WNF25309.1"/>
    <property type="molecule type" value="Genomic_DNA"/>
</dbReference>
<evidence type="ECO:0008006" key="3">
    <source>
        <dbReference type="Google" id="ProtNLM"/>
    </source>
</evidence>
<proteinExistence type="predicted"/>
<dbReference type="InterPro" id="IPR027417">
    <property type="entry name" value="P-loop_NTPase"/>
</dbReference>
<dbReference type="RefSeq" id="WP_311076520.1">
    <property type="nucleotide sequence ID" value="NZ_CP134494.1"/>
</dbReference>
<sequence length="57" mass="6397">MFGNYEFDLMIKEIDVHTPLVVMMCGVAGSGKKAFSKMLEREGFVRLSIDEGAVLVW</sequence>
<dbReference type="Gene3D" id="3.40.50.300">
    <property type="entry name" value="P-loop containing nucleotide triphosphate hydrolases"/>
    <property type="match status" value="1"/>
</dbReference>
<dbReference type="Proteomes" id="UP001303324">
    <property type="component" value="Chromosome"/>
</dbReference>
<name>A0ABY9VMY1_9BACI</name>
<evidence type="ECO:0000313" key="1">
    <source>
        <dbReference type="EMBL" id="WNF25309.1"/>
    </source>
</evidence>
<accession>A0ABY9VMY1</accession>
<protein>
    <recommendedName>
        <fullName evidence="3">ATP-binding protein</fullName>
    </recommendedName>
</protein>